<feature type="domain" description="ZAD" evidence="9">
    <location>
        <begin position="3"/>
        <end position="82"/>
    </location>
</feature>
<dbReference type="FunFam" id="3.30.160.60:FF:002343">
    <property type="entry name" value="Zinc finger protein 33A"/>
    <property type="match status" value="1"/>
</dbReference>
<keyword evidence="1 6" id="KW-0479">Metal-binding</keyword>
<dbReference type="Gene3D" id="3.40.1800.20">
    <property type="match status" value="1"/>
</dbReference>
<reference evidence="10" key="1">
    <citation type="journal article" date="2021" name="Mol. Ecol. Resour.">
        <title>Phylogenomic analyses of the genus Drosophila reveals genomic signals of climate adaptation.</title>
        <authorList>
            <person name="Li F."/>
            <person name="Rane R.V."/>
            <person name="Luria V."/>
            <person name="Xiong Z."/>
            <person name="Chen J."/>
            <person name="Li Z."/>
            <person name="Catullo R.A."/>
            <person name="Griffin P.C."/>
            <person name="Schiffer M."/>
            <person name="Pearce S."/>
            <person name="Lee S.F."/>
            <person name="McElroy K."/>
            <person name="Stocker A."/>
            <person name="Shirriffs J."/>
            <person name="Cockerell F."/>
            <person name="Coppin C."/>
            <person name="Sgro C.M."/>
            <person name="Karger A."/>
            <person name="Cain J.W."/>
            <person name="Weber J.A."/>
            <person name="Santpere G."/>
            <person name="Kirschner M.W."/>
            <person name="Hoffmann A.A."/>
            <person name="Oakeshott J.G."/>
            <person name="Zhang G."/>
        </authorList>
    </citation>
    <scope>NUCLEOTIDE SEQUENCE</scope>
    <source>
        <strain evidence="10">BGI-SZ-2011g</strain>
    </source>
</reference>
<dbReference type="SMART" id="SM00355">
    <property type="entry name" value="ZnF_C2H2"/>
    <property type="match status" value="3"/>
</dbReference>
<dbReference type="FunFam" id="3.30.160.60:FF:000100">
    <property type="entry name" value="Zinc finger 45-like"/>
    <property type="match status" value="1"/>
</dbReference>
<evidence type="ECO:0000313" key="10">
    <source>
        <dbReference type="EMBL" id="KAH8370326.1"/>
    </source>
</evidence>
<feature type="binding site" evidence="6">
    <location>
        <position position="58"/>
    </location>
    <ligand>
        <name>Zn(2+)</name>
        <dbReference type="ChEBI" id="CHEBI:29105"/>
    </ligand>
</feature>
<feature type="binding site" evidence="6">
    <location>
        <position position="5"/>
    </location>
    <ligand>
        <name>Zn(2+)</name>
        <dbReference type="ChEBI" id="CHEBI:29105"/>
    </ligand>
</feature>
<keyword evidence="11" id="KW-1185">Reference proteome</keyword>
<feature type="binding site" evidence="6">
    <location>
        <position position="55"/>
    </location>
    <ligand>
        <name>Zn(2+)</name>
        <dbReference type="ChEBI" id="CHEBI:29105"/>
    </ligand>
</feature>
<evidence type="ECO:0000256" key="1">
    <source>
        <dbReference type="ARBA" id="ARBA00022723"/>
    </source>
</evidence>
<dbReference type="Proteomes" id="UP001200034">
    <property type="component" value="Unassembled WGS sequence"/>
</dbReference>
<dbReference type="Pfam" id="PF00096">
    <property type="entry name" value="zf-C2H2"/>
    <property type="match status" value="1"/>
</dbReference>
<dbReference type="SMART" id="SM00868">
    <property type="entry name" value="zf-AD"/>
    <property type="match status" value="1"/>
</dbReference>
<dbReference type="InterPro" id="IPR036236">
    <property type="entry name" value="Znf_C2H2_sf"/>
</dbReference>
<keyword evidence="2" id="KW-0677">Repeat</keyword>
<evidence type="ECO:0000256" key="7">
    <source>
        <dbReference type="SAM" id="MobiDB-lite"/>
    </source>
</evidence>
<dbReference type="SUPFAM" id="SSF57716">
    <property type="entry name" value="Glucocorticoid receptor-like (DNA-binding domain)"/>
    <property type="match status" value="1"/>
</dbReference>
<feature type="domain" description="C2H2-type" evidence="8">
    <location>
        <begin position="233"/>
        <end position="253"/>
    </location>
</feature>
<dbReference type="PROSITE" id="PS50157">
    <property type="entry name" value="ZINC_FINGER_C2H2_2"/>
    <property type="match status" value="3"/>
</dbReference>
<dbReference type="GO" id="GO:0008270">
    <property type="term" value="F:zinc ion binding"/>
    <property type="evidence" value="ECO:0007669"/>
    <property type="project" value="UniProtKB-UniRule"/>
</dbReference>
<feature type="region of interest" description="Disordered" evidence="7">
    <location>
        <begin position="132"/>
        <end position="162"/>
    </location>
</feature>
<feature type="non-terminal residue" evidence="10">
    <location>
        <position position="253"/>
    </location>
</feature>
<feature type="domain" description="C2H2-type" evidence="8">
    <location>
        <begin position="205"/>
        <end position="232"/>
    </location>
</feature>
<evidence type="ECO:0000256" key="3">
    <source>
        <dbReference type="ARBA" id="ARBA00022771"/>
    </source>
</evidence>
<organism evidence="10 11">
    <name type="scientific">Drosophila rubida</name>
    <dbReference type="NCBI Taxonomy" id="30044"/>
    <lineage>
        <taxon>Eukaryota</taxon>
        <taxon>Metazoa</taxon>
        <taxon>Ecdysozoa</taxon>
        <taxon>Arthropoda</taxon>
        <taxon>Hexapoda</taxon>
        <taxon>Insecta</taxon>
        <taxon>Pterygota</taxon>
        <taxon>Neoptera</taxon>
        <taxon>Endopterygota</taxon>
        <taxon>Diptera</taxon>
        <taxon>Brachycera</taxon>
        <taxon>Muscomorpha</taxon>
        <taxon>Ephydroidea</taxon>
        <taxon>Drosophilidae</taxon>
        <taxon>Drosophila</taxon>
    </lineage>
</organism>
<evidence type="ECO:0000256" key="6">
    <source>
        <dbReference type="PROSITE-ProRule" id="PRU01263"/>
    </source>
</evidence>
<evidence type="ECO:0000259" key="9">
    <source>
        <dbReference type="PROSITE" id="PS51915"/>
    </source>
</evidence>
<dbReference type="InterPro" id="IPR013087">
    <property type="entry name" value="Znf_C2H2_type"/>
</dbReference>
<dbReference type="PROSITE" id="PS00028">
    <property type="entry name" value="ZINC_FINGER_C2H2_1"/>
    <property type="match status" value="2"/>
</dbReference>
<proteinExistence type="predicted"/>
<evidence type="ECO:0000259" key="8">
    <source>
        <dbReference type="PROSITE" id="PS50157"/>
    </source>
</evidence>
<comment type="caution">
    <text evidence="10">The sequence shown here is derived from an EMBL/GenBank/DDBJ whole genome shotgun (WGS) entry which is preliminary data.</text>
</comment>
<gene>
    <name evidence="10" type="ORF">KR093_003077</name>
</gene>
<evidence type="ECO:0000256" key="2">
    <source>
        <dbReference type="ARBA" id="ARBA00022737"/>
    </source>
</evidence>
<sequence>MMEVCRCCMNDKSQLTHIFKPLQQSQNNHKYVADILNELANCQLILNDALPQFVCNNCIEEAENALSFKRMMERNQKRFRDNLNKRLIKVENRDPELDDIVNMLDIEDLLPLEESKIERLQPAKDNEIKEEKFPVNSHSNPLRRKEENVHTISKTRNTKRVESHPTKVLDTIKNGGCVCPYCNKVVSTKGNLKMHIRTHTGERPYKCTECPKSFVQASTLIVHRRCHTGETPFGCEKCPKAFKQHGNLIAHFR</sequence>
<dbReference type="AlphaFoldDB" id="A0AAD4PKP0"/>
<keyword evidence="3 5" id="KW-0863">Zinc-finger</keyword>
<dbReference type="GO" id="GO:0000978">
    <property type="term" value="F:RNA polymerase II cis-regulatory region sequence-specific DNA binding"/>
    <property type="evidence" value="ECO:0007669"/>
    <property type="project" value="TreeGrafter"/>
</dbReference>
<evidence type="ECO:0000313" key="11">
    <source>
        <dbReference type="Proteomes" id="UP001200034"/>
    </source>
</evidence>
<dbReference type="Pfam" id="PF07776">
    <property type="entry name" value="zf-AD"/>
    <property type="match status" value="1"/>
</dbReference>
<dbReference type="SUPFAM" id="SSF57667">
    <property type="entry name" value="beta-beta-alpha zinc fingers"/>
    <property type="match status" value="2"/>
</dbReference>
<dbReference type="InterPro" id="IPR012934">
    <property type="entry name" value="Znf_AD"/>
</dbReference>
<keyword evidence="4 6" id="KW-0862">Zinc</keyword>
<name>A0AAD4PKP0_9MUSC</name>
<feature type="binding site" evidence="6">
    <location>
        <position position="8"/>
    </location>
    <ligand>
        <name>Zn(2+)</name>
        <dbReference type="ChEBI" id="CHEBI:29105"/>
    </ligand>
</feature>
<dbReference type="PROSITE" id="PS51915">
    <property type="entry name" value="ZAD"/>
    <property type="match status" value="1"/>
</dbReference>
<dbReference type="Pfam" id="PF13465">
    <property type="entry name" value="zf-H2C2_2"/>
    <property type="match status" value="1"/>
</dbReference>
<evidence type="ECO:0000256" key="5">
    <source>
        <dbReference type="PROSITE-ProRule" id="PRU00042"/>
    </source>
</evidence>
<dbReference type="PANTHER" id="PTHR23235">
    <property type="entry name" value="KRUEPPEL-LIKE TRANSCRIPTION FACTOR"/>
    <property type="match status" value="1"/>
</dbReference>
<protein>
    <submittedName>
        <fullName evidence="10">Uncharacterized protein</fullName>
    </submittedName>
</protein>
<dbReference type="EMBL" id="JAJJHW010002585">
    <property type="protein sequence ID" value="KAH8370326.1"/>
    <property type="molecule type" value="Genomic_DNA"/>
</dbReference>
<accession>A0AAD4PKP0</accession>
<dbReference type="Gene3D" id="3.30.160.60">
    <property type="entry name" value="Classic Zinc Finger"/>
    <property type="match status" value="3"/>
</dbReference>
<dbReference type="GO" id="GO:0000981">
    <property type="term" value="F:DNA-binding transcription factor activity, RNA polymerase II-specific"/>
    <property type="evidence" value="ECO:0007669"/>
    <property type="project" value="TreeGrafter"/>
</dbReference>
<dbReference type="PANTHER" id="PTHR23235:SF176">
    <property type="entry name" value="C2H2-TYPE DOMAIN-CONTAINING PROTEIN"/>
    <property type="match status" value="1"/>
</dbReference>
<dbReference type="GO" id="GO:0005634">
    <property type="term" value="C:nucleus"/>
    <property type="evidence" value="ECO:0007669"/>
    <property type="project" value="InterPro"/>
</dbReference>
<evidence type="ECO:0000256" key="4">
    <source>
        <dbReference type="ARBA" id="ARBA00022833"/>
    </source>
</evidence>
<feature type="domain" description="C2H2-type" evidence="8">
    <location>
        <begin position="177"/>
        <end position="204"/>
    </location>
</feature>